<organism evidence="2 3">
    <name type="scientific">Syncephalastrum racemosum</name>
    <name type="common">Filamentous fungus</name>
    <dbReference type="NCBI Taxonomy" id="13706"/>
    <lineage>
        <taxon>Eukaryota</taxon>
        <taxon>Fungi</taxon>
        <taxon>Fungi incertae sedis</taxon>
        <taxon>Mucoromycota</taxon>
        <taxon>Mucoromycotina</taxon>
        <taxon>Mucoromycetes</taxon>
        <taxon>Mucorales</taxon>
        <taxon>Syncephalastraceae</taxon>
        <taxon>Syncephalastrum</taxon>
    </lineage>
</organism>
<dbReference type="PANTHER" id="PTHR13847:SF260">
    <property type="entry name" value="FAD DEPENDENT OXIDOREDUCTASE DOMAIN-CONTAINING PROTEIN"/>
    <property type="match status" value="1"/>
</dbReference>
<dbReference type="SUPFAM" id="SSF51905">
    <property type="entry name" value="FAD/NAD(P)-binding domain"/>
    <property type="match status" value="1"/>
</dbReference>
<dbReference type="GO" id="GO:0005737">
    <property type="term" value="C:cytoplasm"/>
    <property type="evidence" value="ECO:0007669"/>
    <property type="project" value="TreeGrafter"/>
</dbReference>
<dbReference type="STRING" id="13706.A0A1X2HSB1"/>
<dbReference type="PANTHER" id="PTHR13847">
    <property type="entry name" value="SARCOSINE DEHYDROGENASE-RELATED"/>
    <property type="match status" value="1"/>
</dbReference>
<dbReference type="AlphaFoldDB" id="A0A1X2HSB1"/>
<feature type="domain" description="FAD dependent oxidoreductase" evidence="1">
    <location>
        <begin position="31"/>
        <end position="398"/>
    </location>
</feature>
<dbReference type="Gene3D" id="3.50.50.60">
    <property type="entry name" value="FAD/NAD(P)-binding domain"/>
    <property type="match status" value="1"/>
</dbReference>
<dbReference type="InterPro" id="IPR036188">
    <property type="entry name" value="FAD/NAD-bd_sf"/>
</dbReference>
<comment type="caution">
    <text evidence="2">The sequence shown here is derived from an EMBL/GenBank/DDBJ whole genome shotgun (WGS) entry which is preliminary data.</text>
</comment>
<evidence type="ECO:0000313" key="3">
    <source>
        <dbReference type="Proteomes" id="UP000242180"/>
    </source>
</evidence>
<proteinExistence type="predicted"/>
<dbReference type="Gene3D" id="3.30.9.10">
    <property type="entry name" value="D-Amino Acid Oxidase, subunit A, domain 2"/>
    <property type="match status" value="1"/>
</dbReference>
<dbReference type="EMBL" id="MCGN01000001">
    <property type="protein sequence ID" value="ORZ02364.1"/>
    <property type="molecule type" value="Genomic_DNA"/>
</dbReference>
<sequence length="432" mass="48096">MHLNPVSTLSYWLQDAPYQAPNSDPLPAEADIVIVGAGLTGMSTAYWLQQFRPDLKVVIVDARGVSSGATGRNGGIISPGLNDDFEKMTQDYGEESAERMIQFDYRNTEMLSDFLDKHSDKDRGAFDPELTWTKGTVIAWSSPQEAADALPGAKRLASLVDDINVLEPGQLQQMLPTLPLFRFGGIHVRTTAIAWAAKIVFCLTRQVMAHANKPYLATHTRVERVDENNTVHTSRGPIRARRVAFCTNAWTPHLLPEMKPVVKPVRNQVTSSTKSAHKLDYVVSANYGYQYLSSRPNGDLIMGGMRDIVPSKQEYEDDDSSLNTAVSQALNTFMRDVLKAPVEKEWVGVMGFTRDRLPLVGHLADISSRSVKGQYVAAGFTGHGMPRTYLSGRALAQLLTDQPLDDWFPKEFLLDHASRRSWWSESKLESKL</sequence>
<keyword evidence="3" id="KW-1185">Reference proteome</keyword>
<protein>
    <submittedName>
        <fullName evidence="2">FAD dependent oxidoreductase</fullName>
    </submittedName>
</protein>
<dbReference type="OMA" id="CHANGDI"/>
<dbReference type="InParanoid" id="A0A1X2HSB1"/>
<dbReference type="OrthoDB" id="429143at2759"/>
<accession>A0A1X2HSB1</accession>
<dbReference type="Proteomes" id="UP000242180">
    <property type="component" value="Unassembled WGS sequence"/>
</dbReference>
<name>A0A1X2HSB1_SYNRA</name>
<dbReference type="Pfam" id="PF01266">
    <property type="entry name" value="DAO"/>
    <property type="match status" value="1"/>
</dbReference>
<reference evidence="2 3" key="1">
    <citation type="submission" date="2016-07" db="EMBL/GenBank/DDBJ databases">
        <title>Pervasive Adenine N6-methylation of Active Genes in Fungi.</title>
        <authorList>
            <consortium name="DOE Joint Genome Institute"/>
            <person name="Mondo S.J."/>
            <person name="Dannebaum R.O."/>
            <person name="Kuo R.C."/>
            <person name="Labutti K."/>
            <person name="Haridas S."/>
            <person name="Kuo A."/>
            <person name="Salamov A."/>
            <person name="Ahrendt S.R."/>
            <person name="Lipzen A."/>
            <person name="Sullivan W."/>
            <person name="Andreopoulos W.B."/>
            <person name="Clum A."/>
            <person name="Lindquist E."/>
            <person name="Daum C."/>
            <person name="Ramamoorthy G.K."/>
            <person name="Gryganskyi A."/>
            <person name="Culley D."/>
            <person name="Magnuson J.K."/>
            <person name="James T.Y."/>
            <person name="O'Malley M.A."/>
            <person name="Stajich J.E."/>
            <person name="Spatafora J.W."/>
            <person name="Visel A."/>
            <person name="Grigoriev I.V."/>
        </authorList>
    </citation>
    <scope>NUCLEOTIDE SEQUENCE [LARGE SCALE GENOMIC DNA]</scope>
    <source>
        <strain evidence="2 3">NRRL 2496</strain>
    </source>
</reference>
<evidence type="ECO:0000313" key="2">
    <source>
        <dbReference type="EMBL" id="ORZ02364.1"/>
    </source>
</evidence>
<dbReference type="InterPro" id="IPR006076">
    <property type="entry name" value="FAD-dep_OxRdtase"/>
</dbReference>
<evidence type="ECO:0000259" key="1">
    <source>
        <dbReference type="Pfam" id="PF01266"/>
    </source>
</evidence>
<gene>
    <name evidence="2" type="ORF">BCR43DRAFT_533506</name>
</gene>